<dbReference type="PANTHER" id="PTHR30485">
    <property type="entry name" value="NI/FE-HYDROGENASE 1 B-TYPE CYTOCHROME SUBUNIT"/>
    <property type="match status" value="1"/>
</dbReference>
<dbReference type="GO" id="GO:0005886">
    <property type="term" value="C:plasma membrane"/>
    <property type="evidence" value="ECO:0007669"/>
    <property type="project" value="UniProtKB-SubCell"/>
</dbReference>
<dbReference type="InterPro" id="IPR011577">
    <property type="entry name" value="Cyt_b561_bac/Ni-Hgenase"/>
</dbReference>
<dbReference type="Proteomes" id="UP000278792">
    <property type="component" value="Unassembled WGS sequence"/>
</dbReference>
<comment type="subcellular location">
    <subcellularLocation>
        <location evidence="1">Cell membrane</location>
        <topology evidence="1">Multi-pass membrane protein</topology>
    </subcellularLocation>
</comment>
<dbReference type="InterPro" id="IPR016174">
    <property type="entry name" value="Di-haem_cyt_TM"/>
</dbReference>
<protein>
    <submittedName>
        <fullName evidence="8">Hydrogenase</fullName>
    </submittedName>
</protein>
<name>A0A3N3DSZ3_9VIBR</name>
<evidence type="ECO:0000313" key="9">
    <source>
        <dbReference type="Proteomes" id="UP000278792"/>
    </source>
</evidence>
<organism evidence="8 9">
    <name type="scientific">Vibrio ponticus</name>
    <dbReference type="NCBI Taxonomy" id="265668"/>
    <lineage>
        <taxon>Bacteria</taxon>
        <taxon>Pseudomonadati</taxon>
        <taxon>Pseudomonadota</taxon>
        <taxon>Gammaproteobacteria</taxon>
        <taxon>Vibrionales</taxon>
        <taxon>Vibrionaceae</taxon>
        <taxon>Vibrio</taxon>
    </lineage>
</organism>
<evidence type="ECO:0000256" key="1">
    <source>
        <dbReference type="ARBA" id="ARBA00004651"/>
    </source>
</evidence>
<dbReference type="GO" id="GO:0009055">
    <property type="term" value="F:electron transfer activity"/>
    <property type="evidence" value="ECO:0007669"/>
    <property type="project" value="InterPro"/>
</dbReference>
<evidence type="ECO:0000313" key="8">
    <source>
        <dbReference type="EMBL" id="ROV57506.1"/>
    </source>
</evidence>
<feature type="transmembrane region" description="Helical" evidence="6">
    <location>
        <begin position="203"/>
        <end position="222"/>
    </location>
</feature>
<keyword evidence="3 6" id="KW-0812">Transmembrane</keyword>
<dbReference type="RefSeq" id="WP_123783833.1">
    <property type="nucleotide sequence ID" value="NZ_RKIK01000147.1"/>
</dbReference>
<dbReference type="Gene3D" id="1.20.950.20">
    <property type="entry name" value="Transmembrane di-heme cytochromes, Chain C"/>
    <property type="match status" value="1"/>
</dbReference>
<evidence type="ECO:0000256" key="5">
    <source>
        <dbReference type="ARBA" id="ARBA00023136"/>
    </source>
</evidence>
<dbReference type="PANTHER" id="PTHR30485:SF2">
    <property type="entry name" value="BLL0597 PROTEIN"/>
    <property type="match status" value="1"/>
</dbReference>
<sequence>MKVWDGATRLYHWTQAGLFVALMASGKSGNGPHIELGIALLILVIWRVIWGFVGSETSRFSSFIRSPKQTWHYVTGKMTARLGHNPLGAWMVVALVVSLLLQCLSGLALAGLLDGLPMAHVWLNDDVFALLESLHLILANLLPALVALHLVAILVYKLRGKPLVKSMITGFTKPTDFPSAEQQPFDQLLPHEIATQPQIASPAFAFLMLVAAALVTMAIIAFSI</sequence>
<evidence type="ECO:0000256" key="2">
    <source>
        <dbReference type="ARBA" id="ARBA00022475"/>
    </source>
</evidence>
<feature type="transmembrane region" description="Helical" evidence="6">
    <location>
        <begin position="133"/>
        <end position="156"/>
    </location>
</feature>
<evidence type="ECO:0000256" key="4">
    <source>
        <dbReference type="ARBA" id="ARBA00022989"/>
    </source>
</evidence>
<accession>A0A3N3DSZ3</accession>
<dbReference type="SUPFAM" id="SSF81342">
    <property type="entry name" value="Transmembrane di-heme cytochromes"/>
    <property type="match status" value="1"/>
</dbReference>
<dbReference type="GO" id="GO:0022904">
    <property type="term" value="P:respiratory electron transport chain"/>
    <property type="evidence" value="ECO:0007669"/>
    <property type="project" value="InterPro"/>
</dbReference>
<dbReference type="Pfam" id="PF01292">
    <property type="entry name" value="Ni_hydr_CYTB"/>
    <property type="match status" value="1"/>
</dbReference>
<keyword evidence="5 6" id="KW-0472">Membrane</keyword>
<feature type="transmembrane region" description="Helical" evidence="6">
    <location>
        <begin position="87"/>
        <end position="113"/>
    </location>
</feature>
<feature type="domain" description="Cytochrome b561 bacterial/Ni-hydrogenase" evidence="7">
    <location>
        <begin position="3"/>
        <end position="170"/>
    </location>
</feature>
<feature type="transmembrane region" description="Helical" evidence="6">
    <location>
        <begin position="33"/>
        <end position="53"/>
    </location>
</feature>
<reference evidence="8 9" key="1">
    <citation type="submission" date="2018-11" db="EMBL/GenBank/DDBJ databases">
        <title>Vibrio ponticus strain CAIM 1751 pathogenic for the snapper Lutjanus guttatus.</title>
        <authorList>
            <person name="Soto-Rodriguez S."/>
            <person name="Lozano-Olvera R."/>
            <person name="Gomez-Gil B."/>
        </authorList>
    </citation>
    <scope>NUCLEOTIDE SEQUENCE [LARGE SCALE GENOMIC DNA]</scope>
    <source>
        <strain evidence="8 9">CAIM 1751</strain>
    </source>
</reference>
<dbReference type="InterPro" id="IPR051542">
    <property type="entry name" value="Hydrogenase_cytochrome"/>
</dbReference>
<gene>
    <name evidence="8" type="ORF">EGH82_22805</name>
</gene>
<keyword evidence="4 6" id="KW-1133">Transmembrane helix</keyword>
<keyword evidence="2" id="KW-1003">Cell membrane</keyword>
<dbReference type="AlphaFoldDB" id="A0A3N3DSZ3"/>
<evidence type="ECO:0000256" key="6">
    <source>
        <dbReference type="SAM" id="Phobius"/>
    </source>
</evidence>
<comment type="caution">
    <text evidence="8">The sequence shown here is derived from an EMBL/GenBank/DDBJ whole genome shotgun (WGS) entry which is preliminary data.</text>
</comment>
<evidence type="ECO:0000256" key="3">
    <source>
        <dbReference type="ARBA" id="ARBA00022692"/>
    </source>
</evidence>
<dbReference type="GO" id="GO:0020037">
    <property type="term" value="F:heme binding"/>
    <property type="evidence" value="ECO:0007669"/>
    <property type="project" value="TreeGrafter"/>
</dbReference>
<evidence type="ECO:0000259" key="7">
    <source>
        <dbReference type="Pfam" id="PF01292"/>
    </source>
</evidence>
<dbReference type="EMBL" id="RKIK01000147">
    <property type="protein sequence ID" value="ROV57506.1"/>
    <property type="molecule type" value="Genomic_DNA"/>
</dbReference>
<proteinExistence type="predicted"/>